<protein>
    <recommendedName>
        <fullName evidence="4">Fibronectin type-III domain-containing protein</fullName>
    </recommendedName>
</protein>
<feature type="chain" id="PRO_5007898031" description="Fibronectin type-III domain-containing protein" evidence="1">
    <location>
        <begin position="33"/>
        <end position="122"/>
    </location>
</feature>
<dbReference type="EMBL" id="LVJI01000054">
    <property type="protein sequence ID" value="OAB40269.1"/>
    <property type="molecule type" value="Genomic_DNA"/>
</dbReference>
<feature type="signal peptide" evidence="1">
    <location>
        <begin position="1"/>
        <end position="32"/>
    </location>
</feature>
<accession>A0A168J830</accession>
<dbReference type="OrthoDB" id="2660368at2"/>
<keyword evidence="3" id="KW-1185">Reference proteome</keyword>
<comment type="caution">
    <text evidence="2">The sequence shown here is derived from an EMBL/GenBank/DDBJ whole genome shotgun (WGS) entry which is preliminary data.</text>
</comment>
<reference evidence="2 3" key="1">
    <citation type="submission" date="2016-03" db="EMBL/GenBank/DDBJ databases">
        <title>Draft genome sequence of Paenibacillus antarcticus CECT 5836.</title>
        <authorList>
            <person name="Shin S.-K."/>
            <person name="Yi H."/>
        </authorList>
    </citation>
    <scope>NUCLEOTIDE SEQUENCE [LARGE SCALE GENOMIC DNA]</scope>
    <source>
        <strain evidence="2 3">CECT 5836</strain>
    </source>
</reference>
<evidence type="ECO:0008006" key="4">
    <source>
        <dbReference type="Google" id="ProtNLM"/>
    </source>
</evidence>
<dbReference type="RefSeq" id="WP_068653076.1">
    <property type="nucleotide sequence ID" value="NZ_CP043611.1"/>
</dbReference>
<sequence>MLLLKNRSKHSVFRILVVCLLLMFSIIPIASAATPDPITNLQITSTYPVTLAWTNPTTDYDYIQVIKLNRTDLVEVYKKTLTKGSTVFADHSSMSSNKEYWYIFQAYKNGVYSNQVKKIYQN</sequence>
<gene>
    <name evidence="2" type="ORF">PBAT_23465</name>
</gene>
<name>A0A168J830_9BACL</name>
<keyword evidence="1" id="KW-0732">Signal</keyword>
<evidence type="ECO:0000313" key="3">
    <source>
        <dbReference type="Proteomes" id="UP000077355"/>
    </source>
</evidence>
<dbReference type="AlphaFoldDB" id="A0A168J830"/>
<organism evidence="2 3">
    <name type="scientific">Paenibacillus antarcticus</name>
    <dbReference type="NCBI Taxonomy" id="253703"/>
    <lineage>
        <taxon>Bacteria</taxon>
        <taxon>Bacillati</taxon>
        <taxon>Bacillota</taxon>
        <taxon>Bacilli</taxon>
        <taxon>Bacillales</taxon>
        <taxon>Paenibacillaceae</taxon>
        <taxon>Paenibacillus</taxon>
    </lineage>
</organism>
<evidence type="ECO:0000313" key="2">
    <source>
        <dbReference type="EMBL" id="OAB40269.1"/>
    </source>
</evidence>
<proteinExistence type="predicted"/>
<dbReference type="Proteomes" id="UP000077355">
    <property type="component" value="Unassembled WGS sequence"/>
</dbReference>
<evidence type="ECO:0000256" key="1">
    <source>
        <dbReference type="SAM" id="SignalP"/>
    </source>
</evidence>